<name>A0ABT7XTR2_9NEIS</name>
<accession>A0ABT7XTR2</accession>
<comment type="caution">
    <text evidence="1">The sequence shown here is derived from an EMBL/GenBank/DDBJ whole genome shotgun (WGS) entry which is preliminary data.</text>
</comment>
<evidence type="ECO:0000313" key="2">
    <source>
        <dbReference type="Proteomes" id="UP001168540"/>
    </source>
</evidence>
<reference evidence="1" key="1">
    <citation type="submission" date="2023-06" db="EMBL/GenBank/DDBJ databases">
        <authorList>
            <person name="Zhang S."/>
        </authorList>
    </citation>
    <scope>NUCLEOTIDE SEQUENCE</scope>
    <source>
        <strain evidence="1">SG2303</strain>
    </source>
</reference>
<sequence>MVTPFSPLALPPRFVACWAAQLRSCQSFVRSQCFFTGRVLLGPAPWPDKLGRLGRRHYADTLAWAYDCTDAGCRLQHEALVSLSDLGLPDGWLALWLRFDERRHRALLAGYLTGARAMLH</sequence>
<dbReference type="Proteomes" id="UP001168540">
    <property type="component" value="Unassembled WGS sequence"/>
</dbReference>
<proteinExistence type="predicted"/>
<dbReference type="RefSeq" id="WP_289831822.1">
    <property type="nucleotide sequence ID" value="NZ_JAUEDK010000056.1"/>
</dbReference>
<keyword evidence="2" id="KW-1185">Reference proteome</keyword>
<evidence type="ECO:0000313" key="1">
    <source>
        <dbReference type="EMBL" id="MDN0077181.1"/>
    </source>
</evidence>
<protein>
    <submittedName>
        <fullName evidence="1">Uncharacterized protein</fullName>
    </submittedName>
</protein>
<organism evidence="1 2">
    <name type="scientific">Crenobacter oryzisoli</name>
    <dbReference type="NCBI Taxonomy" id="3056844"/>
    <lineage>
        <taxon>Bacteria</taxon>
        <taxon>Pseudomonadati</taxon>
        <taxon>Pseudomonadota</taxon>
        <taxon>Betaproteobacteria</taxon>
        <taxon>Neisseriales</taxon>
        <taxon>Neisseriaceae</taxon>
        <taxon>Crenobacter</taxon>
    </lineage>
</organism>
<gene>
    <name evidence="1" type="ORF">QU481_20270</name>
</gene>
<dbReference type="EMBL" id="JAUEDK010000056">
    <property type="protein sequence ID" value="MDN0077181.1"/>
    <property type="molecule type" value="Genomic_DNA"/>
</dbReference>